<dbReference type="EMBL" id="LGRX02001318">
    <property type="protein sequence ID" value="KAK3286337.1"/>
    <property type="molecule type" value="Genomic_DNA"/>
</dbReference>
<keyword evidence="6 9" id="KW-0472">Membrane</keyword>
<dbReference type="InterPro" id="IPR000595">
    <property type="entry name" value="cNMP-bd_dom"/>
</dbReference>
<feature type="transmembrane region" description="Helical" evidence="9">
    <location>
        <begin position="891"/>
        <end position="910"/>
    </location>
</feature>
<keyword evidence="4" id="KW-0067">ATP-binding</keyword>
<evidence type="ECO:0000256" key="1">
    <source>
        <dbReference type="ARBA" id="ARBA00004141"/>
    </source>
</evidence>
<evidence type="ECO:0000313" key="12">
    <source>
        <dbReference type="EMBL" id="KAK3286337.1"/>
    </source>
</evidence>
<dbReference type="Gene3D" id="2.60.120.10">
    <property type="entry name" value="Jelly Rolls"/>
    <property type="match status" value="3"/>
</dbReference>
<keyword evidence="3" id="KW-0547">Nucleotide-binding</keyword>
<keyword evidence="13" id="KW-1185">Reference proteome</keyword>
<feature type="compositionally biased region" description="Basic and acidic residues" evidence="8">
    <location>
        <begin position="577"/>
        <end position="587"/>
    </location>
</feature>
<proteinExistence type="inferred from homology"/>
<dbReference type="Proteomes" id="UP001190700">
    <property type="component" value="Unassembled WGS sequence"/>
</dbReference>
<feature type="region of interest" description="Disordered" evidence="8">
    <location>
        <begin position="574"/>
        <end position="624"/>
    </location>
</feature>
<evidence type="ECO:0000256" key="9">
    <source>
        <dbReference type="SAM" id="Phobius"/>
    </source>
</evidence>
<dbReference type="InterPro" id="IPR036640">
    <property type="entry name" value="ABC1_TM_sf"/>
</dbReference>
<dbReference type="GO" id="GO:0016887">
    <property type="term" value="F:ATP hydrolysis activity"/>
    <property type="evidence" value="ECO:0007669"/>
    <property type="project" value="InterPro"/>
</dbReference>
<evidence type="ECO:0000256" key="7">
    <source>
        <dbReference type="ARBA" id="ARBA00024363"/>
    </source>
</evidence>
<dbReference type="Pfam" id="PF00005">
    <property type="entry name" value="ABC_tran"/>
    <property type="match status" value="1"/>
</dbReference>
<feature type="domain" description="Cyclic nucleotide-binding" evidence="10">
    <location>
        <begin position="1622"/>
        <end position="1705"/>
    </location>
</feature>
<dbReference type="InterPro" id="IPR027417">
    <property type="entry name" value="P-loop_NTPase"/>
</dbReference>
<evidence type="ECO:0000259" key="10">
    <source>
        <dbReference type="PROSITE" id="PS50042"/>
    </source>
</evidence>
<name>A0AAE0LIE7_9CHLO</name>
<dbReference type="GO" id="GO:0042626">
    <property type="term" value="F:ATPase-coupled transmembrane transporter activity"/>
    <property type="evidence" value="ECO:0007669"/>
    <property type="project" value="TreeGrafter"/>
</dbReference>
<dbReference type="Pfam" id="PF00027">
    <property type="entry name" value="cNMP_binding"/>
    <property type="match status" value="1"/>
</dbReference>
<feature type="domain" description="ABC transporter" evidence="11">
    <location>
        <begin position="999"/>
        <end position="1315"/>
    </location>
</feature>
<dbReference type="PANTHER" id="PTHR24221">
    <property type="entry name" value="ATP-BINDING CASSETTE SUB-FAMILY B"/>
    <property type="match status" value="1"/>
</dbReference>
<dbReference type="SMART" id="SM00382">
    <property type="entry name" value="AAA"/>
    <property type="match status" value="1"/>
</dbReference>
<evidence type="ECO:0000256" key="3">
    <source>
        <dbReference type="ARBA" id="ARBA00022741"/>
    </source>
</evidence>
<dbReference type="InterPro" id="IPR018490">
    <property type="entry name" value="cNMP-bd_dom_sf"/>
</dbReference>
<dbReference type="SUPFAM" id="SSF51206">
    <property type="entry name" value="cAMP-binding domain-like"/>
    <property type="match status" value="3"/>
</dbReference>
<comment type="subcellular location">
    <subcellularLocation>
        <location evidence="1">Membrane</location>
        <topology evidence="1">Multi-pass membrane protein</topology>
    </subcellularLocation>
</comment>
<evidence type="ECO:0000256" key="5">
    <source>
        <dbReference type="ARBA" id="ARBA00022989"/>
    </source>
</evidence>
<protein>
    <submittedName>
        <fullName evidence="12">Uncharacterized protein</fullName>
    </submittedName>
</protein>
<dbReference type="SUPFAM" id="SSF52540">
    <property type="entry name" value="P-loop containing nucleoside triphosphate hydrolases"/>
    <property type="match status" value="1"/>
</dbReference>
<dbReference type="GO" id="GO:0005524">
    <property type="term" value="F:ATP binding"/>
    <property type="evidence" value="ECO:0007669"/>
    <property type="project" value="UniProtKB-KW"/>
</dbReference>
<dbReference type="PROSITE" id="PS50042">
    <property type="entry name" value="CNMP_BINDING_3"/>
    <property type="match status" value="3"/>
</dbReference>
<dbReference type="SUPFAM" id="SSF90123">
    <property type="entry name" value="ABC transporter transmembrane region"/>
    <property type="match status" value="1"/>
</dbReference>
<evidence type="ECO:0000256" key="8">
    <source>
        <dbReference type="SAM" id="MobiDB-lite"/>
    </source>
</evidence>
<sequence>MSVRSDTPMDHAESPKNESPKKKVKIFPIEDESPRLNAGESDVDIKAALSIQEKQGQGAHTSIQQTLRLALSGGRAADPEELSHEALVGSRKLSIHGFLGTLESQALYRNIAYIQEKGLNIVEKTEHIRLCCSSSSSLPPGALAKFKEFERGLQLLELDRFWTHGRMFVNFVIRNQAEDSEKGPSWRDMPLWVYGLETRANQMLDRVAPPVVMASSIEEGLIGVMALVLGKRQMMSYACIFPVFAIGGYQHALDLCKNEIEMKKKSMQEHMVPSVMVKQQNLSTEARDCLWLINSENIMRLLCPASVGFDLDPHLNLELSTSLVRYLLDSFGVPDPRKPFQELYPYKRLFDFLSKRVTNSQNLEGEGGGRAFYFASELFDMFYEEVGTPLHTVYRDWQDAVLTKPLPRVYHKKETTLSLRLLEDAAPAMTKKERDQLEVEKKEKAAIRRGFRNIQQSSAHMFDQAVVASEELGRDIQRNVIIAKKSSRQLIKKLAKSDTSQQSETSVIGRKQIVLNTALVSSHTNATGKRASLMNPLSAAKLLGPARHGAWSTAKRKTLTMVRLKGFSEQHLSISLKEPEGGEHAATADEPSPMSGSGTDSKRESVDPAASPRGSHGEDANSVRTIMPSPIDTLLWSLYWWYDNERKSLIRSAFLIKVTSAWGAAEAILTTQIFSKAQTQQMSDSESSVHSNSSHGLFFLMTTYVLGGFFAAWCSKQASLHCPAGAMFTPSIKTHMLKHISQMPQHALEKIEENQLFRLFEIDIVLLDRSLVYIQLMASQLLKSTTAVITMFVLSPGLAGLILLSLPPGLYAIEKLGKRIVPTLDRVNEERHDLTTYAQEFFLVCRVMRCLMLHEVVYDELRMHAQQLKEAYEFNDIHMANQIQVTHSFSIMMKAIVLMYGAMYISGLYDVSSISQGSDNDIPTFIGMMVALDMLLGVLLGKDNVGLSDMWRHFSIAAVSLGNVLQILRITPDVFQRLECGEFFSDDQLLIPHEKEVAMRLQGLTYFYLGKDTPTINNINVDIPAGKKLAVMGRSGSGKTTLIRLLCRLLQPATGSIYVGGIPLNCIKLSKVTAPGSHFCRRNPLNCIKLSKVTARLSFLSAEPLNCIKLSKVTAPGSQGDCSALSLGGTPLNCIKLSKTVATIQQEVILFNATVWENITMGLEHEEIAEDRIMNLCEQFQLLQDPYILEVGLHTPVGVNGATMGPEIRQRIGIVRAAARNTPVLLMDEPLAVQEPKMAETIFDVIRTLKYKPLGQSLEDGVKEAPVTVLTTTFNLAFAEKLDLIGMLVEGKLAELGVKHDLMQLKGHFWQMSSKQEGLTVVNGKAAISESKLLSMWPFAGARTLVALRPVVSVFENVHVKEGKTVVQENDEMNGYYILVSGYIELRQNGVKTEVLAVGSTFGEEALFEASRLWAFTGIARSNCLLLFVEHQVFQNLLCAIPTLQDSLMTTYRTISQLIGTKQLQQMWPFIGFEQEDLEIIRQSLSLDVLAENTFLFKRPIQCQNMYIVISGEIELTYVPLGAAKEDEDDQFLHIKSTLTAGKYFGALGPMHMDGAVPNGAFEDRILQARVKTRGMVAELTPETFQNISLNRLSQDAHLMIESNFACYMNLISGSLLSTHWLFSQLQDTELAELATQFDVVTLDDEELLFSKRDGLNLDNVYIVISGCISLITFSQEDDMNLMFFAGTGACLNDKDLITKHMQASDETGKQRSGRKSIMTDMHSSPDLRARATLLSDLGHEDAAELLSPLLQRMQSGATSETYSGVGLEVEYATSSGKAIIGVASHKKVSKFLTRAMVSQTRQAVRHIAQEVESICTTRMPQLLRKFGLGHLPKRNQSLMCKLADIRQVATLPVLARCGWLPRCTGSLCSRLLFRSFMRLA</sequence>
<evidence type="ECO:0000256" key="2">
    <source>
        <dbReference type="ARBA" id="ARBA00022692"/>
    </source>
</evidence>
<evidence type="ECO:0000256" key="4">
    <source>
        <dbReference type="ARBA" id="ARBA00022840"/>
    </source>
</evidence>
<evidence type="ECO:0000256" key="6">
    <source>
        <dbReference type="ARBA" id="ARBA00023136"/>
    </source>
</evidence>
<reference evidence="12 13" key="1">
    <citation type="journal article" date="2015" name="Genome Biol. Evol.">
        <title>Comparative Genomics of a Bacterivorous Green Alga Reveals Evolutionary Causalities and Consequences of Phago-Mixotrophic Mode of Nutrition.</title>
        <authorList>
            <person name="Burns J.A."/>
            <person name="Paasch A."/>
            <person name="Narechania A."/>
            <person name="Kim E."/>
        </authorList>
    </citation>
    <scope>NUCLEOTIDE SEQUENCE [LARGE SCALE GENOMIC DNA]</scope>
    <source>
        <strain evidence="12 13">PLY_AMNH</strain>
    </source>
</reference>
<comment type="similarity">
    <text evidence="7">Belongs to the ABC transporter superfamily. ABCB family. Heavy Metal importer (TC 3.A.1.210) subfamily.</text>
</comment>
<feature type="transmembrane region" description="Helical" evidence="9">
    <location>
        <begin position="953"/>
        <end position="970"/>
    </location>
</feature>
<dbReference type="Gene3D" id="3.40.50.300">
    <property type="entry name" value="P-loop containing nucleotide triphosphate hydrolases"/>
    <property type="match status" value="1"/>
</dbReference>
<dbReference type="SMART" id="SM00100">
    <property type="entry name" value="cNMP"/>
    <property type="match status" value="2"/>
</dbReference>
<dbReference type="InterPro" id="IPR003439">
    <property type="entry name" value="ABC_transporter-like_ATP-bd"/>
</dbReference>
<gene>
    <name evidence="12" type="ORF">CYMTET_6104</name>
</gene>
<organism evidence="12 13">
    <name type="scientific">Cymbomonas tetramitiformis</name>
    <dbReference type="NCBI Taxonomy" id="36881"/>
    <lineage>
        <taxon>Eukaryota</taxon>
        <taxon>Viridiplantae</taxon>
        <taxon>Chlorophyta</taxon>
        <taxon>Pyramimonadophyceae</taxon>
        <taxon>Pyramimonadales</taxon>
        <taxon>Pyramimonadaceae</taxon>
        <taxon>Cymbomonas</taxon>
    </lineage>
</organism>
<feature type="transmembrane region" description="Helical" evidence="9">
    <location>
        <begin position="922"/>
        <end position="941"/>
    </location>
</feature>
<feature type="domain" description="Cyclic nucleotide-binding" evidence="10">
    <location>
        <begin position="1469"/>
        <end position="1588"/>
    </location>
</feature>
<evidence type="ECO:0000313" key="13">
    <source>
        <dbReference type="Proteomes" id="UP001190700"/>
    </source>
</evidence>
<dbReference type="PANTHER" id="PTHR24221:SF654">
    <property type="entry name" value="ATP-BINDING CASSETTE SUB-FAMILY B MEMBER 6"/>
    <property type="match status" value="1"/>
</dbReference>
<feature type="compositionally biased region" description="Basic and acidic residues" evidence="8">
    <location>
        <begin position="7"/>
        <end position="21"/>
    </location>
</feature>
<dbReference type="InterPro" id="IPR039421">
    <property type="entry name" value="Type_1_exporter"/>
</dbReference>
<dbReference type="Gene3D" id="1.20.1560.10">
    <property type="entry name" value="ABC transporter type 1, transmembrane domain"/>
    <property type="match status" value="1"/>
</dbReference>
<keyword evidence="2 9" id="KW-0812">Transmembrane</keyword>
<accession>A0AAE0LIE7</accession>
<keyword evidence="5 9" id="KW-1133">Transmembrane helix</keyword>
<feature type="domain" description="Cyclic nucleotide-binding" evidence="10">
    <location>
        <begin position="1348"/>
        <end position="1438"/>
    </location>
</feature>
<comment type="caution">
    <text evidence="12">The sequence shown here is derived from an EMBL/GenBank/DDBJ whole genome shotgun (WGS) entry which is preliminary data.</text>
</comment>
<feature type="region of interest" description="Disordered" evidence="8">
    <location>
        <begin position="1"/>
        <end position="38"/>
    </location>
</feature>
<evidence type="ECO:0000259" key="11">
    <source>
        <dbReference type="PROSITE" id="PS50893"/>
    </source>
</evidence>
<feature type="transmembrane region" description="Helical" evidence="9">
    <location>
        <begin position="788"/>
        <end position="813"/>
    </location>
</feature>
<dbReference type="PROSITE" id="PS50893">
    <property type="entry name" value="ABC_TRANSPORTER_2"/>
    <property type="match status" value="1"/>
</dbReference>
<dbReference type="GO" id="GO:0016020">
    <property type="term" value="C:membrane"/>
    <property type="evidence" value="ECO:0007669"/>
    <property type="project" value="UniProtKB-SubCell"/>
</dbReference>
<dbReference type="InterPro" id="IPR014710">
    <property type="entry name" value="RmlC-like_jellyroll"/>
</dbReference>
<dbReference type="InterPro" id="IPR003593">
    <property type="entry name" value="AAA+_ATPase"/>
</dbReference>
<feature type="region of interest" description="Disordered" evidence="8">
    <location>
        <begin position="1703"/>
        <end position="1722"/>
    </location>
</feature>
<dbReference type="CDD" id="cd00038">
    <property type="entry name" value="CAP_ED"/>
    <property type="match status" value="2"/>
</dbReference>